<dbReference type="InterPro" id="IPR008966">
    <property type="entry name" value="Adhesion_dom_sf"/>
</dbReference>
<dbReference type="InterPro" id="IPR000259">
    <property type="entry name" value="Adhesion_dom_fimbrial"/>
</dbReference>
<evidence type="ECO:0000313" key="8">
    <source>
        <dbReference type="Proteomes" id="UP000277214"/>
    </source>
</evidence>
<accession>A0A3S4FCK5</accession>
<organism evidence="7 8">
    <name type="scientific">Salmonella enterica I</name>
    <dbReference type="NCBI Taxonomy" id="59201"/>
    <lineage>
        <taxon>Bacteria</taxon>
        <taxon>Pseudomonadati</taxon>
        <taxon>Pseudomonadota</taxon>
        <taxon>Gammaproteobacteria</taxon>
        <taxon>Enterobacterales</taxon>
        <taxon>Enterobacteriaceae</taxon>
        <taxon>Salmonella</taxon>
    </lineage>
</organism>
<dbReference type="PANTHER" id="PTHR33420:SF3">
    <property type="entry name" value="FIMBRIAL SUBUNIT ELFA"/>
    <property type="match status" value="1"/>
</dbReference>
<proteinExistence type="inferred from homology"/>
<reference evidence="7 8" key="1">
    <citation type="submission" date="2018-12" db="EMBL/GenBank/DDBJ databases">
        <authorList>
            <consortium name="Pathogen Informatics"/>
        </authorList>
    </citation>
    <scope>NUCLEOTIDE SEQUENCE [LARGE SCALE GENOMIC DNA]</scope>
    <source>
        <strain evidence="7 8">NCTC8272</strain>
    </source>
</reference>
<keyword evidence="3 5" id="KW-0732">Signal</keyword>
<evidence type="ECO:0000259" key="6">
    <source>
        <dbReference type="Pfam" id="PF00419"/>
    </source>
</evidence>
<protein>
    <submittedName>
        <fullName evidence="7">Fimbrial protein</fullName>
    </submittedName>
</protein>
<dbReference type="GO" id="GO:0009289">
    <property type="term" value="C:pilus"/>
    <property type="evidence" value="ECO:0007669"/>
    <property type="project" value="UniProtKB-SubCell"/>
</dbReference>
<comment type="similarity">
    <text evidence="2">Belongs to the fimbrial protein family.</text>
</comment>
<keyword evidence="4" id="KW-0281">Fimbrium</keyword>
<evidence type="ECO:0000256" key="3">
    <source>
        <dbReference type="ARBA" id="ARBA00022729"/>
    </source>
</evidence>
<dbReference type="SUPFAM" id="SSF49401">
    <property type="entry name" value="Bacterial adhesins"/>
    <property type="match status" value="1"/>
</dbReference>
<evidence type="ECO:0000256" key="5">
    <source>
        <dbReference type="SAM" id="SignalP"/>
    </source>
</evidence>
<dbReference type="GO" id="GO:0043709">
    <property type="term" value="P:cell adhesion involved in single-species biofilm formation"/>
    <property type="evidence" value="ECO:0007669"/>
    <property type="project" value="TreeGrafter"/>
</dbReference>
<evidence type="ECO:0000256" key="2">
    <source>
        <dbReference type="ARBA" id="ARBA00006671"/>
    </source>
</evidence>
<dbReference type="Proteomes" id="UP000277214">
    <property type="component" value="Chromosome 1"/>
</dbReference>
<dbReference type="Gene3D" id="2.60.40.1090">
    <property type="entry name" value="Fimbrial-type adhesion domain"/>
    <property type="match status" value="1"/>
</dbReference>
<gene>
    <name evidence="7" type="primary">sthA_1</name>
    <name evidence="7" type="ORF">NCTC8272_03429</name>
</gene>
<evidence type="ECO:0000313" key="7">
    <source>
        <dbReference type="EMBL" id="VEA40299.1"/>
    </source>
</evidence>
<feature type="domain" description="Fimbrial-type adhesion" evidence="6">
    <location>
        <begin position="26"/>
        <end position="112"/>
    </location>
</feature>
<feature type="signal peptide" evidence="5">
    <location>
        <begin position="1"/>
        <end position="22"/>
    </location>
</feature>
<dbReference type="InterPro" id="IPR050263">
    <property type="entry name" value="Bact_Fimbrial_Adh_Pro"/>
</dbReference>
<comment type="subcellular location">
    <subcellularLocation>
        <location evidence="1">Fimbrium</location>
    </subcellularLocation>
</comment>
<sequence length="130" mass="14325">MFNKKIIILAMLTAVASTPVFAQNTITFNGKIYDQACTVQVNGSTDTTIDLGNYSKERIAEKGATTDYVPFIVSLVSCPEAGTGVPTQAMFRFHGATDDSNQRTSKTRTKDRKRAPRVSVFLFRTLHIAM</sequence>
<dbReference type="AlphaFoldDB" id="A0A3S4FCK5"/>
<dbReference type="EMBL" id="LR134149">
    <property type="protein sequence ID" value="VEA40299.1"/>
    <property type="molecule type" value="Genomic_DNA"/>
</dbReference>
<dbReference type="Pfam" id="PF00419">
    <property type="entry name" value="Fimbrial"/>
    <property type="match status" value="1"/>
</dbReference>
<evidence type="ECO:0000256" key="1">
    <source>
        <dbReference type="ARBA" id="ARBA00004561"/>
    </source>
</evidence>
<feature type="chain" id="PRO_5018552980" evidence="5">
    <location>
        <begin position="23"/>
        <end position="130"/>
    </location>
</feature>
<evidence type="ECO:0000256" key="4">
    <source>
        <dbReference type="ARBA" id="ARBA00023263"/>
    </source>
</evidence>
<dbReference type="PANTHER" id="PTHR33420">
    <property type="entry name" value="FIMBRIAL SUBUNIT ELFA-RELATED"/>
    <property type="match status" value="1"/>
</dbReference>
<name>A0A3S4FCK5_SALET</name>
<dbReference type="InterPro" id="IPR036937">
    <property type="entry name" value="Adhesion_dom_fimbrial_sf"/>
</dbReference>